<evidence type="ECO:0000313" key="2">
    <source>
        <dbReference type="Proteomes" id="UP000887575"/>
    </source>
</evidence>
<keyword evidence="2" id="KW-1185">Reference proteome</keyword>
<feature type="signal peptide" evidence="1">
    <location>
        <begin position="1"/>
        <end position="16"/>
    </location>
</feature>
<keyword evidence="1" id="KW-0732">Signal</keyword>
<organism evidence="2 3">
    <name type="scientific">Mesorhabditis belari</name>
    <dbReference type="NCBI Taxonomy" id="2138241"/>
    <lineage>
        <taxon>Eukaryota</taxon>
        <taxon>Metazoa</taxon>
        <taxon>Ecdysozoa</taxon>
        <taxon>Nematoda</taxon>
        <taxon>Chromadorea</taxon>
        <taxon>Rhabditida</taxon>
        <taxon>Rhabditina</taxon>
        <taxon>Rhabditomorpha</taxon>
        <taxon>Rhabditoidea</taxon>
        <taxon>Rhabditidae</taxon>
        <taxon>Mesorhabditinae</taxon>
        <taxon>Mesorhabditis</taxon>
    </lineage>
</organism>
<dbReference type="PROSITE" id="PS51257">
    <property type="entry name" value="PROKAR_LIPOPROTEIN"/>
    <property type="match status" value="1"/>
</dbReference>
<proteinExistence type="predicted"/>
<dbReference type="Proteomes" id="UP000887575">
    <property type="component" value="Unassembled WGS sequence"/>
</dbReference>
<dbReference type="WBParaSite" id="MBELARI_LOCUS5105">
    <property type="protein sequence ID" value="MBELARI_LOCUS5105"/>
    <property type="gene ID" value="MBELARI_LOCUS5105"/>
</dbReference>
<protein>
    <submittedName>
        <fullName evidence="3">Uncharacterized protein</fullName>
    </submittedName>
</protein>
<dbReference type="AlphaFoldDB" id="A0AAF3FE80"/>
<evidence type="ECO:0000313" key="3">
    <source>
        <dbReference type="WBParaSite" id="MBELARI_LOCUS5105"/>
    </source>
</evidence>
<reference evidence="3" key="1">
    <citation type="submission" date="2024-02" db="UniProtKB">
        <authorList>
            <consortium name="WormBaseParasite"/>
        </authorList>
    </citation>
    <scope>IDENTIFICATION</scope>
</reference>
<evidence type="ECO:0000256" key="1">
    <source>
        <dbReference type="SAM" id="SignalP"/>
    </source>
</evidence>
<sequence>MLRFVIFSLLVSSTLACLGGGGCGGGCGGPPPSPCGGGCGAPPPAPCGGGCGGGGGFPSGGGYPSGGGGGYAAPPIAGPAPGGYALAG</sequence>
<accession>A0AAF3FE80</accession>
<feature type="chain" id="PRO_5042194156" evidence="1">
    <location>
        <begin position="17"/>
        <end position="88"/>
    </location>
</feature>
<name>A0AAF3FE80_9BILA</name>